<feature type="binding site" evidence="1">
    <location>
        <position position="182"/>
    </location>
    <ligand>
        <name>Zn(2+)</name>
        <dbReference type="ChEBI" id="CHEBI:29105"/>
    </ligand>
</feature>
<dbReference type="Gene3D" id="1.20.140.30">
    <property type="entry name" value="MOB kinase activator"/>
    <property type="match status" value="1"/>
</dbReference>
<comment type="caution">
    <text evidence="2">The sequence shown here is derived from an EMBL/GenBank/DDBJ whole genome shotgun (WGS) entry which is preliminary data.</text>
</comment>
<dbReference type="InterPro" id="IPR036703">
    <property type="entry name" value="MOB_kinase_act_sf"/>
</dbReference>
<feature type="binding site" evidence="1">
    <location>
        <position position="285"/>
    </location>
    <ligand>
        <name>Zn(2+)</name>
        <dbReference type="ChEBI" id="CHEBI:29105"/>
    </ligand>
</feature>
<evidence type="ECO:0000256" key="1">
    <source>
        <dbReference type="PIRSR" id="PIRSR605301-1"/>
    </source>
</evidence>
<organism evidence="2 3">
    <name type="scientific">Paragonimus westermani</name>
    <dbReference type="NCBI Taxonomy" id="34504"/>
    <lineage>
        <taxon>Eukaryota</taxon>
        <taxon>Metazoa</taxon>
        <taxon>Spiralia</taxon>
        <taxon>Lophotrochozoa</taxon>
        <taxon>Platyhelminthes</taxon>
        <taxon>Trematoda</taxon>
        <taxon>Digenea</taxon>
        <taxon>Plagiorchiida</taxon>
        <taxon>Troglotremata</taxon>
        <taxon>Troglotrematidae</taxon>
        <taxon>Paragonimus</taxon>
    </lineage>
</organism>
<dbReference type="InterPro" id="IPR005301">
    <property type="entry name" value="MOB_kinase_act_fam"/>
</dbReference>
<dbReference type="SMART" id="SM01388">
    <property type="entry name" value="Mob1_phocein"/>
    <property type="match status" value="1"/>
</dbReference>
<accession>A0A8T0DW71</accession>
<dbReference type="AlphaFoldDB" id="A0A8T0DW71"/>
<gene>
    <name evidence="2" type="ORF">P879_06165</name>
</gene>
<evidence type="ECO:0000313" key="3">
    <source>
        <dbReference type="Proteomes" id="UP000699462"/>
    </source>
</evidence>
<dbReference type="Proteomes" id="UP000699462">
    <property type="component" value="Unassembled WGS sequence"/>
</dbReference>
<dbReference type="OrthoDB" id="8170117at2759"/>
<dbReference type="PANTHER" id="PTHR22599">
    <property type="entry name" value="MPS ONE BINDER KINASE ACTIVATOR-LIKE MOB"/>
    <property type="match status" value="1"/>
</dbReference>
<dbReference type="EMBL" id="JTDF01000556">
    <property type="protein sequence ID" value="KAF8571372.1"/>
    <property type="molecule type" value="Genomic_DNA"/>
</dbReference>
<protein>
    <submittedName>
        <fullName evidence="2">Uncharacterized protein</fullName>
    </submittedName>
</protein>
<keyword evidence="1" id="KW-0862">Zinc</keyword>
<evidence type="ECO:0000313" key="2">
    <source>
        <dbReference type="EMBL" id="KAF8571372.1"/>
    </source>
</evidence>
<proteinExistence type="predicted"/>
<dbReference type="Pfam" id="PF03637">
    <property type="entry name" value="Mob1_phocein"/>
    <property type="match status" value="1"/>
</dbReference>
<keyword evidence="3" id="KW-1185">Reference proteome</keyword>
<keyword evidence="1" id="KW-0479">Metal-binding</keyword>
<feature type="binding site" evidence="1">
    <location>
        <position position="290"/>
    </location>
    <ligand>
        <name>Zn(2+)</name>
        <dbReference type="ChEBI" id="CHEBI:29105"/>
    </ligand>
</feature>
<name>A0A8T0DW71_9TREM</name>
<reference evidence="2 3" key="1">
    <citation type="submission" date="2019-07" db="EMBL/GenBank/DDBJ databases">
        <title>Annotation for the trematode Paragonimus westermani.</title>
        <authorList>
            <person name="Choi Y.-J."/>
        </authorList>
    </citation>
    <scope>NUCLEOTIDE SEQUENCE [LARGE SCALE GENOMIC DNA]</scope>
    <source>
        <strain evidence="2">180907_Pwestermani</strain>
    </source>
</reference>
<dbReference type="SUPFAM" id="SSF101152">
    <property type="entry name" value="Mob1/phocein"/>
    <property type="match status" value="1"/>
</dbReference>
<sequence length="414" mass="45474">MEWLMGKARGVGKGFINSTNSISQGTVSENGAPGNSLSPGVICSPHSPIVVDIDPKISARDMLIQNGSRSVSPVSFISPSLQTSGIVTPAYASKNVPSKTTHSPTLTNQAGNETACGVQVPLFMQEKYLFQQLPLSSQSKYVDFLNLVEPFPSMDQNEWLAAHTIALFDNMSTIFDAIHELCTCSQLLPPKTTAVNSYPVSANHVDMHSGNISDDDKNKKNKNSTVGTNIPSGLACQEIDTALSSCHDLIQSSRIFPVRQGDPFPPDLPAYVTLVCKNLLLCIIHIYLAHFHHLEQLELVAHMNTLTKHFFAFTNRFSLVEEKHFDPLLGFHRLLLEVNPSKICLSSDPFGGVTNHTRDYYFDFSVLPADIGGLNDSTICCAMFKPSNSLWLIIRKPQPDRHIACLSLLSVLFC</sequence>